<comment type="cofactor">
    <cofactor evidence="1">
        <name>Mg(2+)</name>
        <dbReference type="ChEBI" id="CHEBI:18420"/>
    </cofactor>
</comment>
<keyword evidence="3" id="KW-0460">Magnesium</keyword>
<dbReference type="EMBL" id="CP089291">
    <property type="protein sequence ID" value="UOF91195.1"/>
    <property type="molecule type" value="Genomic_DNA"/>
</dbReference>
<keyword evidence="8" id="KW-1185">Reference proteome</keyword>
<comment type="similarity">
    <text evidence="4">Belongs to the RuBisCO large chain family.</text>
</comment>
<protein>
    <submittedName>
        <fullName evidence="7">Ribulose-bisphosphate carboxylase large subunit family protein</fullName>
    </submittedName>
</protein>
<dbReference type="CDD" id="cd08207">
    <property type="entry name" value="RLP_NonPhot"/>
    <property type="match status" value="1"/>
</dbReference>
<gene>
    <name evidence="7" type="ORF">LSG31_02750</name>
</gene>
<evidence type="ECO:0000256" key="2">
    <source>
        <dbReference type="ARBA" id="ARBA00022723"/>
    </source>
</evidence>
<dbReference type="Pfam" id="PF00016">
    <property type="entry name" value="RuBisCO_large"/>
    <property type="match status" value="1"/>
</dbReference>
<feature type="domain" description="Ribulose bisphosphate carboxylase large subunit ferrodoxin-like N-terminal" evidence="6">
    <location>
        <begin position="3"/>
        <end position="130"/>
    </location>
</feature>
<dbReference type="Gene3D" id="3.30.70.150">
    <property type="entry name" value="RuBisCO large subunit, N-terminal domain"/>
    <property type="match status" value="1"/>
</dbReference>
<dbReference type="SUPFAM" id="SSF51649">
    <property type="entry name" value="RuBisCo, C-terminal domain"/>
    <property type="match status" value="1"/>
</dbReference>
<dbReference type="RefSeq" id="WP_347437885.1">
    <property type="nucleotide sequence ID" value="NZ_CP089291.1"/>
</dbReference>
<dbReference type="Pfam" id="PF02788">
    <property type="entry name" value="RuBisCO_large_N"/>
    <property type="match status" value="1"/>
</dbReference>
<dbReference type="SFLD" id="SFLDG00301">
    <property type="entry name" value="RuBisCO-like_proteins"/>
    <property type="match status" value="1"/>
</dbReference>
<dbReference type="InterPro" id="IPR036422">
    <property type="entry name" value="RuBisCO_lsu_N_sf"/>
</dbReference>
<sequence length="420" mass="45902">MRQDQILATYLIETPDSLEHAAQVLAGEQSTGTFVQVPGETDEIKEKYGAKILAIKELESVSSPSLPGAKLPHGENRPPVFRRGEITVAFPYHNIGPSIPNLLATVAGNLFELREFSGLRLMDLELPESFMEMYLGPQFGIQGTRQLAGVHQRPIIGTIIKPNIGLAPDELGTVVKELALAGVDFIKDDEINGNPPYAPLKERIHAVMQEIERAADRTGKKAMYAFNITGDIDELRRNHDMVQQAGGTCVMVSINSIGLAGVAYLRKYSQLPIHGHRNQWGAMTRCPALGMEFTAYQKLCRMAGVDHLHTNGLNNKFFESNESVVKSINDCLTPLFGGLQVMPVLSSGQWAGQAVETYRQIQSTDVIHIAGGGIMAHPDGVSAGVKSMIQGWEAALTNVSLEEYARTHVELKGAMEKFSK</sequence>
<dbReference type="Proteomes" id="UP000830167">
    <property type="component" value="Chromosome"/>
</dbReference>
<evidence type="ECO:0000313" key="8">
    <source>
        <dbReference type="Proteomes" id="UP000830167"/>
    </source>
</evidence>
<dbReference type="SFLD" id="SFLDS00014">
    <property type="entry name" value="RuBisCO"/>
    <property type="match status" value="1"/>
</dbReference>
<dbReference type="InterPro" id="IPR017443">
    <property type="entry name" value="RuBisCO_lsu_fd_N"/>
</dbReference>
<reference evidence="7" key="1">
    <citation type="submission" date="2021-12" db="EMBL/GenBank/DDBJ databases">
        <title>Alicyclobacillaceae gen. nov., sp. nov., isolated from chalcocite enrichment system.</title>
        <authorList>
            <person name="Jiang Z."/>
        </authorList>
    </citation>
    <scope>NUCLEOTIDE SEQUENCE</scope>
    <source>
        <strain evidence="7">MYW30-H2</strain>
    </source>
</reference>
<evidence type="ECO:0000256" key="3">
    <source>
        <dbReference type="ARBA" id="ARBA00022842"/>
    </source>
</evidence>
<dbReference type="PROSITE" id="PS00157">
    <property type="entry name" value="RUBISCO_LARGE"/>
    <property type="match status" value="1"/>
</dbReference>
<name>A0ABY4CL09_9BACL</name>
<dbReference type="Gene3D" id="3.20.20.110">
    <property type="entry name" value="Ribulose bisphosphate carboxylase, large subunit, C-terminal domain"/>
    <property type="match status" value="1"/>
</dbReference>
<dbReference type="InterPro" id="IPR020878">
    <property type="entry name" value="RuBisCo_large_chain_AS"/>
</dbReference>
<accession>A0ABY4CL09</accession>
<proteinExistence type="inferred from homology"/>
<feature type="domain" description="Ribulose bisphosphate carboxylase large subunit C-terminal" evidence="5">
    <location>
        <begin position="140"/>
        <end position="418"/>
    </location>
</feature>
<evidence type="ECO:0000259" key="5">
    <source>
        <dbReference type="Pfam" id="PF00016"/>
    </source>
</evidence>
<evidence type="ECO:0000259" key="6">
    <source>
        <dbReference type="Pfam" id="PF02788"/>
    </source>
</evidence>
<dbReference type="InterPro" id="IPR000685">
    <property type="entry name" value="RuBisCO_lsu_C"/>
</dbReference>
<dbReference type="SUPFAM" id="SSF54966">
    <property type="entry name" value="RuBisCO, large subunit, small (N-terminal) domain"/>
    <property type="match status" value="1"/>
</dbReference>
<keyword evidence="2" id="KW-0479">Metal-binding</keyword>
<dbReference type="PANTHER" id="PTHR42704:SF17">
    <property type="entry name" value="RIBULOSE BISPHOSPHATE CARBOXYLASE LARGE CHAIN"/>
    <property type="match status" value="1"/>
</dbReference>
<evidence type="ECO:0000313" key="7">
    <source>
        <dbReference type="EMBL" id="UOF91195.1"/>
    </source>
</evidence>
<dbReference type="PANTHER" id="PTHR42704">
    <property type="entry name" value="RIBULOSE BISPHOSPHATE CARBOXYLASE"/>
    <property type="match status" value="1"/>
</dbReference>
<evidence type="ECO:0000256" key="4">
    <source>
        <dbReference type="RuleBase" id="RU003834"/>
    </source>
</evidence>
<dbReference type="InterPro" id="IPR036376">
    <property type="entry name" value="RuBisCO_lsu_C_sf"/>
</dbReference>
<evidence type="ECO:0000256" key="1">
    <source>
        <dbReference type="ARBA" id="ARBA00001946"/>
    </source>
</evidence>
<dbReference type="InterPro" id="IPR033966">
    <property type="entry name" value="RuBisCO"/>
</dbReference>
<organism evidence="7 8">
    <name type="scientific">Fodinisporobacter ferrooxydans</name>
    <dbReference type="NCBI Taxonomy" id="2901836"/>
    <lineage>
        <taxon>Bacteria</taxon>
        <taxon>Bacillati</taxon>
        <taxon>Bacillota</taxon>
        <taxon>Bacilli</taxon>
        <taxon>Bacillales</taxon>
        <taxon>Alicyclobacillaceae</taxon>
        <taxon>Fodinisporobacter</taxon>
    </lineage>
</organism>